<dbReference type="EMBL" id="MU251256">
    <property type="protein sequence ID" value="KAG9253864.1"/>
    <property type="molecule type" value="Genomic_DNA"/>
</dbReference>
<keyword evidence="2" id="KW-0067">ATP-binding</keyword>
<dbReference type="Proteomes" id="UP000887229">
    <property type="component" value="Unassembled WGS sequence"/>
</dbReference>
<dbReference type="OrthoDB" id="2881954at2759"/>
<dbReference type="Gene3D" id="3.40.50.300">
    <property type="entry name" value="P-loop containing nucleotide triphosphate hydrolases"/>
    <property type="match status" value="1"/>
</dbReference>
<evidence type="ECO:0000313" key="5">
    <source>
        <dbReference type="EMBL" id="KAG9253864.1"/>
    </source>
</evidence>
<evidence type="ECO:0000313" key="6">
    <source>
        <dbReference type="Proteomes" id="UP000887229"/>
    </source>
</evidence>
<dbReference type="GeneID" id="70296938"/>
<evidence type="ECO:0000256" key="2">
    <source>
        <dbReference type="ARBA" id="ARBA00022840"/>
    </source>
</evidence>
<dbReference type="InterPro" id="IPR010488">
    <property type="entry name" value="Zeta_toxin_domain"/>
</dbReference>
<dbReference type="InterPro" id="IPR027417">
    <property type="entry name" value="P-loop_NTPase"/>
</dbReference>
<evidence type="ECO:0000256" key="3">
    <source>
        <dbReference type="SAM" id="MobiDB-lite"/>
    </source>
</evidence>
<comment type="caution">
    <text evidence="5">The sequence shown here is derived from an EMBL/GenBank/DDBJ whole genome shotgun (WGS) entry which is preliminary data.</text>
</comment>
<keyword evidence="1" id="KW-0547">Nucleotide-binding</keyword>
<sequence length="662" mass="74901">MPYSKATPDRQLPIGLLPPRKLKEPLPPLLSKILTLRDDQLVKNTSNSDAATARRAEQRSERVQAEMKHLLRKEEAQAQWTIKFDKQREAQEASNAALQDKRQRRNVEDRAGMGELTETRDQLQAWARERGLLRKAKYESDADFRARMDNLTAYLEKMFQTHKGKVETESFRYVEGFPVRDRMKRPALFPDRLTGSLRVKCLQCDVRQMRCSLEMGGVRSEACSVCRRHGEGDECCFWQQNYRNPADSRFRFTKQQANGDEKYADEIARKWHRVRNRIKLDVVNGGLQECWTASFALPRPQHCGVWDEQTDDLEHEKEKTGEEVVASSRLEGRHTMSPPDLASYRLDASVAQEIFTTQILPADILPHPPSPYPTRPLALLTLGQTGAGKTRLVPTLLSALHAQGRNPVHLIADVYKKYHPEYAALDPKIASAATGSDARLWLEMAASEVSLRRQDVVIESACRHPSDFTSLVRIFHRQGYTISVVVLATPYALSRLGILVRFYEKLPEAASRGLPLRLTPAKIHDDSYRGFLEATAWLDEEKLVDRTILVRRGHLVAFVSERDENGKIKGGVKDALERERQRPLTPAEAAVARAGLDGLERMPAAEGHLAELKHLLLPLLNTDNEQSLESDYPVLYPLELQGEDNIVGLGAPGATENSRNHQ</sequence>
<accession>A0A9P7ZKM4</accession>
<feature type="region of interest" description="Disordered" evidence="3">
    <location>
        <begin position="91"/>
        <end position="116"/>
    </location>
</feature>
<feature type="domain" description="Zeta toxin" evidence="4">
    <location>
        <begin position="372"/>
        <end position="557"/>
    </location>
</feature>
<evidence type="ECO:0000259" key="4">
    <source>
        <dbReference type="Pfam" id="PF06414"/>
    </source>
</evidence>
<protein>
    <submittedName>
        <fullName evidence="5">Zeta toxin-domain-containing protein</fullName>
    </submittedName>
</protein>
<gene>
    <name evidence="5" type="ORF">F5Z01DRAFT_688128</name>
</gene>
<dbReference type="GO" id="GO:0016301">
    <property type="term" value="F:kinase activity"/>
    <property type="evidence" value="ECO:0007669"/>
    <property type="project" value="InterPro"/>
</dbReference>
<dbReference type="Pfam" id="PF06414">
    <property type="entry name" value="Zeta_toxin"/>
    <property type="match status" value="1"/>
</dbReference>
<reference evidence="5" key="1">
    <citation type="journal article" date="2021" name="IMA Fungus">
        <title>Genomic characterization of three marine fungi, including Emericellopsis atlantica sp. nov. with signatures of a generalist lifestyle and marine biomass degradation.</title>
        <authorList>
            <person name="Hagestad O.C."/>
            <person name="Hou L."/>
            <person name="Andersen J.H."/>
            <person name="Hansen E.H."/>
            <person name="Altermark B."/>
            <person name="Li C."/>
            <person name="Kuhnert E."/>
            <person name="Cox R.J."/>
            <person name="Crous P.W."/>
            <person name="Spatafora J.W."/>
            <person name="Lail K."/>
            <person name="Amirebrahimi M."/>
            <person name="Lipzen A."/>
            <person name="Pangilinan J."/>
            <person name="Andreopoulos W."/>
            <person name="Hayes R.D."/>
            <person name="Ng V."/>
            <person name="Grigoriev I.V."/>
            <person name="Jackson S.A."/>
            <person name="Sutton T.D.S."/>
            <person name="Dobson A.D.W."/>
            <person name="Rama T."/>
        </authorList>
    </citation>
    <scope>NUCLEOTIDE SEQUENCE</scope>
    <source>
        <strain evidence="5">TS7</strain>
    </source>
</reference>
<feature type="compositionally biased region" description="Basic and acidic residues" evidence="3">
    <location>
        <begin position="99"/>
        <end position="116"/>
    </location>
</feature>
<keyword evidence="6" id="KW-1185">Reference proteome</keyword>
<dbReference type="AlphaFoldDB" id="A0A9P7ZKM4"/>
<dbReference type="SUPFAM" id="SSF52540">
    <property type="entry name" value="P-loop containing nucleoside triphosphate hydrolases"/>
    <property type="match status" value="1"/>
</dbReference>
<proteinExistence type="predicted"/>
<organism evidence="5 6">
    <name type="scientific">Emericellopsis atlantica</name>
    <dbReference type="NCBI Taxonomy" id="2614577"/>
    <lineage>
        <taxon>Eukaryota</taxon>
        <taxon>Fungi</taxon>
        <taxon>Dikarya</taxon>
        <taxon>Ascomycota</taxon>
        <taxon>Pezizomycotina</taxon>
        <taxon>Sordariomycetes</taxon>
        <taxon>Hypocreomycetidae</taxon>
        <taxon>Hypocreales</taxon>
        <taxon>Bionectriaceae</taxon>
        <taxon>Emericellopsis</taxon>
    </lineage>
</organism>
<dbReference type="GO" id="GO:0005524">
    <property type="term" value="F:ATP binding"/>
    <property type="evidence" value="ECO:0007669"/>
    <property type="project" value="UniProtKB-KW"/>
</dbReference>
<name>A0A9P7ZKM4_9HYPO</name>
<evidence type="ECO:0000256" key="1">
    <source>
        <dbReference type="ARBA" id="ARBA00022741"/>
    </source>
</evidence>
<dbReference type="RefSeq" id="XP_046117788.1">
    <property type="nucleotide sequence ID" value="XM_046266035.1"/>
</dbReference>